<dbReference type="Gene3D" id="3.20.70.20">
    <property type="match status" value="1"/>
</dbReference>
<evidence type="ECO:0000259" key="1">
    <source>
        <dbReference type="PROSITE" id="PS51554"/>
    </source>
</evidence>
<accession>A0A9K3DB93</accession>
<reference evidence="2 3" key="1">
    <citation type="journal article" date="2018" name="PLoS ONE">
        <title>The draft genome of Kipferlia bialata reveals reductive genome evolution in fornicate parasites.</title>
        <authorList>
            <person name="Tanifuji G."/>
            <person name="Takabayashi S."/>
            <person name="Kume K."/>
            <person name="Takagi M."/>
            <person name="Nakayama T."/>
            <person name="Kamikawa R."/>
            <person name="Inagaki Y."/>
            <person name="Hashimoto T."/>
        </authorList>
    </citation>
    <scope>NUCLEOTIDE SEQUENCE [LARGE SCALE GENOMIC DNA]</scope>
    <source>
        <strain evidence="2">NY0173</strain>
    </source>
</reference>
<dbReference type="InterPro" id="IPR050244">
    <property type="entry name" value="Auton_GlycylRad_Cofactor"/>
</dbReference>
<organism evidence="2 3">
    <name type="scientific">Kipferlia bialata</name>
    <dbReference type="NCBI Taxonomy" id="797122"/>
    <lineage>
        <taxon>Eukaryota</taxon>
        <taxon>Metamonada</taxon>
        <taxon>Carpediemonas-like organisms</taxon>
        <taxon>Kipferlia</taxon>
    </lineage>
</organism>
<evidence type="ECO:0000313" key="3">
    <source>
        <dbReference type="Proteomes" id="UP000265618"/>
    </source>
</evidence>
<feature type="domain" description="PFL" evidence="1">
    <location>
        <begin position="1"/>
        <end position="182"/>
    </location>
</feature>
<dbReference type="PANTHER" id="PTHR30191:SF0">
    <property type="entry name" value="FORMATE ACETYLTRANSFERASE 1"/>
    <property type="match status" value="1"/>
</dbReference>
<gene>
    <name evidence="2" type="ORF">KIPB_015050</name>
</gene>
<keyword evidence="3" id="KW-1185">Reference proteome</keyword>
<proteinExistence type="predicted"/>
<dbReference type="EMBL" id="BDIP01008154">
    <property type="protein sequence ID" value="GIQ91687.1"/>
    <property type="molecule type" value="Genomic_DNA"/>
</dbReference>
<dbReference type="AlphaFoldDB" id="A0A9K3DB93"/>
<name>A0A9K3DB93_9EUKA</name>
<comment type="caution">
    <text evidence="2">The sequence shown here is derived from an EMBL/GenBank/DDBJ whole genome shotgun (WGS) entry which is preliminary data.</text>
</comment>
<sequence length="182" mass="20943">MKLRLEVTQQIKALNALKTLGEMYGCELHRPAQDSKEAIQWTYFGYLAASKEQDGAAMSFGRVDNFFDYYIEKDLAEKKYDEAQIQEMIDHFIMKLRIIRHLRTPEYNDLFAGDPTWVTLVLGGCDEQDKHLVCKTSYRVVNSLYTLGAAPEPNLTILWSENLPENFKEFCAQVSIDTSSIQ</sequence>
<protein>
    <recommendedName>
        <fullName evidence="1">PFL domain-containing protein</fullName>
    </recommendedName>
</protein>
<feature type="non-terminal residue" evidence="2">
    <location>
        <position position="1"/>
    </location>
</feature>
<dbReference type="SUPFAM" id="SSF51998">
    <property type="entry name" value="PFL-like glycyl radical enzymes"/>
    <property type="match status" value="1"/>
</dbReference>
<dbReference type="GO" id="GO:0008861">
    <property type="term" value="F:formate C-acetyltransferase activity"/>
    <property type="evidence" value="ECO:0007669"/>
    <property type="project" value="TreeGrafter"/>
</dbReference>
<dbReference type="Pfam" id="PF02901">
    <property type="entry name" value="PFL-like"/>
    <property type="match status" value="1"/>
</dbReference>
<dbReference type="GO" id="GO:0005829">
    <property type="term" value="C:cytosol"/>
    <property type="evidence" value="ECO:0007669"/>
    <property type="project" value="TreeGrafter"/>
</dbReference>
<dbReference type="PANTHER" id="PTHR30191">
    <property type="entry name" value="FORMATE ACETYLTRANSFERASE"/>
    <property type="match status" value="1"/>
</dbReference>
<dbReference type="OrthoDB" id="10256780at2759"/>
<dbReference type="InterPro" id="IPR004184">
    <property type="entry name" value="PFL_dom"/>
</dbReference>
<evidence type="ECO:0000313" key="2">
    <source>
        <dbReference type="EMBL" id="GIQ91687.1"/>
    </source>
</evidence>
<dbReference type="Proteomes" id="UP000265618">
    <property type="component" value="Unassembled WGS sequence"/>
</dbReference>
<dbReference type="PROSITE" id="PS51554">
    <property type="entry name" value="PFL"/>
    <property type="match status" value="1"/>
</dbReference>